<gene>
    <name evidence="1" type="ORF">IAD15_09720</name>
</gene>
<reference evidence="1" key="2">
    <citation type="journal article" date="2021" name="PeerJ">
        <title>Extensive microbial diversity within the chicken gut microbiome revealed by metagenomics and culture.</title>
        <authorList>
            <person name="Gilroy R."/>
            <person name="Ravi A."/>
            <person name="Getino M."/>
            <person name="Pursley I."/>
            <person name="Horton D.L."/>
            <person name="Alikhan N.F."/>
            <person name="Baker D."/>
            <person name="Gharbi K."/>
            <person name="Hall N."/>
            <person name="Watson M."/>
            <person name="Adriaenssens E.M."/>
            <person name="Foster-Nyarko E."/>
            <person name="Jarju S."/>
            <person name="Secka A."/>
            <person name="Antonio M."/>
            <person name="Oren A."/>
            <person name="Chaudhuri R.R."/>
            <person name="La Ragione R."/>
            <person name="Hildebrand F."/>
            <person name="Pallen M.J."/>
        </authorList>
    </citation>
    <scope>NUCLEOTIDE SEQUENCE</scope>
    <source>
        <strain evidence="1">CHK195-11698</strain>
    </source>
</reference>
<dbReference type="AlphaFoldDB" id="A0A9D1HPU5"/>
<dbReference type="EMBL" id="DVMJ01000082">
    <property type="protein sequence ID" value="HIU14331.1"/>
    <property type="molecule type" value="Genomic_DNA"/>
</dbReference>
<name>A0A9D1HPU5_9FIRM</name>
<comment type="caution">
    <text evidence="1">The sequence shown here is derived from an EMBL/GenBank/DDBJ whole genome shotgun (WGS) entry which is preliminary data.</text>
</comment>
<proteinExistence type="predicted"/>
<accession>A0A9D1HPU5</accession>
<evidence type="ECO:0000313" key="2">
    <source>
        <dbReference type="Proteomes" id="UP000824175"/>
    </source>
</evidence>
<evidence type="ECO:0000313" key="1">
    <source>
        <dbReference type="EMBL" id="HIU14331.1"/>
    </source>
</evidence>
<protein>
    <submittedName>
        <fullName evidence="1">Uncharacterized protein</fullName>
    </submittedName>
</protein>
<reference evidence="1" key="1">
    <citation type="submission" date="2020-10" db="EMBL/GenBank/DDBJ databases">
        <authorList>
            <person name="Gilroy R."/>
        </authorList>
    </citation>
    <scope>NUCLEOTIDE SEQUENCE</scope>
    <source>
        <strain evidence="1">CHK195-11698</strain>
    </source>
</reference>
<dbReference type="Proteomes" id="UP000824175">
    <property type="component" value="Unassembled WGS sequence"/>
</dbReference>
<sequence length="415" mass="48811">MEKNEQKDLSVYKQKFEDDVASFREFEAMDYVKSLKNQGLEDEAIEVGKTFLEQRPDLTAYINQYGYALYNKYIKNLQDNEDVNAEMVAEIAKEILDVCKQERYSPYEATCNAMIKYALSKSPVDYEMVAAYLDKLDPTLLSKEPFVQEGRKEGESKFERWYRLTVRSAYETKNYKKCVEMANQAMAMNIKWHYRNAYWIRIYRAKANLALGNYEECEHEYLALQSQFFDSDYYRTLYQIQAGQEKYREANVYLLYDVYISGYDKNQKSLYNMLLNAAKIAGHDKAVSLLEALIAKLNQEAGKEATVEEAYANMDSGEIYDRMIDEVTRHLDLYVERETGKVVHYNEEKELGSIAVGGQPSIFFRQADFIYDEEVRRYERVDFTEMKTYDRKKQTITSKAVLIMESEEEDFNFGY</sequence>
<organism evidence="1 2">
    <name type="scientific">Candidatus Fimiplasma intestinipullorum</name>
    <dbReference type="NCBI Taxonomy" id="2840825"/>
    <lineage>
        <taxon>Bacteria</taxon>
        <taxon>Bacillati</taxon>
        <taxon>Bacillota</taxon>
        <taxon>Clostridia</taxon>
        <taxon>Eubacteriales</taxon>
        <taxon>Candidatus Fimiplasma</taxon>
    </lineage>
</organism>